<dbReference type="AlphaFoldDB" id="A0A561QX38"/>
<organism evidence="2 3">
    <name type="scientific">Neorhizobium alkalisoli</name>
    <dbReference type="NCBI Taxonomy" id="528178"/>
    <lineage>
        <taxon>Bacteria</taxon>
        <taxon>Pseudomonadati</taxon>
        <taxon>Pseudomonadota</taxon>
        <taxon>Alphaproteobacteria</taxon>
        <taxon>Hyphomicrobiales</taxon>
        <taxon>Rhizobiaceae</taxon>
        <taxon>Rhizobium/Agrobacterium group</taxon>
        <taxon>Neorhizobium</taxon>
    </lineage>
</organism>
<dbReference type="SUPFAM" id="SSF53335">
    <property type="entry name" value="S-adenosyl-L-methionine-dependent methyltransferases"/>
    <property type="match status" value="1"/>
</dbReference>
<gene>
    <name evidence="2" type="ORF">FHW37_103774</name>
</gene>
<proteinExistence type="predicted"/>
<dbReference type="InterPro" id="IPR010342">
    <property type="entry name" value="DUF938"/>
</dbReference>
<dbReference type="RefSeq" id="WP_145637685.1">
    <property type="nucleotide sequence ID" value="NZ_VIWP01000003.1"/>
</dbReference>
<protein>
    <submittedName>
        <fullName evidence="2">Uncharacterized protein DUF938</fullName>
    </submittedName>
</protein>
<dbReference type="PANTHER" id="PTHR20974:SF0">
    <property type="entry name" value="UPF0585 PROTEIN CG18661"/>
    <property type="match status" value="1"/>
</dbReference>
<dbReference type="Gene3D" id="3.40.50.150">
    <property type="entry name" value="Vaccinia Virus protein VP39"/>
    <property type="match status" value="1"/>
</dbReference>
<accession>A0A561QX38</accession>
<dbReference type="PANTHER" id="PTHR20974">
    <property type="entry name" value="UPF0585 PROTEIN CG18661"/>
    <property type="match status" value="1"/>
</dbReference>
<dbReference type="InterPro" id="IPR029063">
    <property type="entry name" value="SAM-dependent_MTases_sf"/>
</dbReference>
<sequence>MSSEPTPAAKPWLASEAEGGSRKFAPAVERNRDVIASVLSDILPKQGLVLELASGSGEHAVHFAKRFPQLQWQPSDADPHALASIEAWREHEGLSNIRKPIAIDASAPAWPIDRADAVLCINMIHISPWSATEGLIEGARRLLTPGQPLCLYGPFLQAGVETASSNLAFDQSLKARNPEWGLRAVEDVIALAHRHGFGHEKIVSMPANNLFVALYV</sequence>
<dbReference type="Pfam" id="PF06080">
    <property type="entry name" value="DUF938"/>
    <property type="match status" value="1"/>
</dbReference>
<dbReference type="Proteomes" id="UP000320653">
    <property type="component" value="Unassembled WGS sequence"/>
</dbReference>
<evidence type="ECO:0000313" key="3">
    <source>
        <dbReference type="Proteomes" id="UP000320653"/>
    </source>
</evidence>
<dbReference type="EMBL" id="VIWP01000003">
    <property type="protein sequence ID" value="TWF54903.1"/>
    <property type="molecule type" value="Genomic_DNA"/>
</dbReference>
<name>A0A561QX38_9HYPH</name>
<comment type="caution">
    <text evidence="2">The sequence shown here is derived from an EMBL/GenBank/DDBJ whole genome shotgun (WGS) entry which is preliminary data.</text>
</comment>
<evidence type="ECO:0000313" key="2">
    <source>
        <dbReference type="EMBL" id="TWF54903.1"/>
    </source>
</evidence>
<feature type="region of interest" description="Disordered" evidence="1">
    <location>
        <begin position="1"/>
        <end position="26"/>
    </location>
</feature>
<reference evidence="2 3" key="1">
    <citation type="submission" date="2019-06" db="EMBL/GenBank/DDBJ databases">
        <title>Sorghum-associated microbial communities from plants grown in Nebraska, USA.</title>
        <authorList>
            <person name="Schachtman D."/>
        </authorList>
    </citation>
    <scope>NUCLEOTIDE SEQUENCE [LARGE SCALE GENOMIC DNA]</scope>
    <source>
        <strain evidence="2 3">1225</strain>
    </source>
</reference>
<dbReference type="OrthoDB" id="5525831at2"/>
<evidence type="ECO:0000256" key="1">
    <source>
        <dbReference type="SAM" id="MobiDB-lite"/>
    </source>
</evidence>
<dbReference type="CDD" id="cd02440">
    <property type="entry name" value="AdoMet_MTases"/>
    <property type="match status" value="1"/>
</dbReference>
<keyword evidence="3" id="KW-1185">Reference proteome</keyword>